<sequence length="362" mass="41259">MHFYVQVSNFGYFDIHNKAITKPLKEGYILKRRMALLTIMAALLTFSLLSGPAQAEPRTEATDSTVKPQLDSTVLKKVKAALEDIAKANEMKSDFTVSMNKYDGIQIDGELSQPAAKFSVYYDKKKQRVDGATIFYHIQDKDLVLEPAVLKKVNAFIAKFDDKKNPLTFDALWRVKSPYQDNEPRNYWVFWGKDQSLTIDLDKENKISASQSYSSTQIDKKLLNKAANAINQLSSEGKINIALMTRVRNEIDGSYFWYFADRYEHHYVKIDGITNQVLEVDTINIDWTSDNDFAKSFAKPKYTQKQAISAASSTVKSIFNINLAGYKVTVKMNEYTFKRDKQPTIVGKINKKGGFYCFSLIP</sequence>
<evidence type="ECO:0000313" key="1">
    <source>
        <dbReference type="EMBL" id="SIR74735.1"/>
    </source>
</evidence>
<evidence type="ECO:0000313" key="2">
    <source>
        <dbReference type="Proteomes" id="UP000186666"/>
    </source>
</evidence>
<accession>A0ABY1KF62</accession>
<protein>
    <recommendedName>
        <fullName evidence="3">Peptidase propeptide and YPEB domain-containing protein</fullName>
    </recommendedName>
</protein>
<dbReference type="EMBL" id="FTNK01000062">
    <property type="protein sequence ID" value="SIR74735.1"/>
    <property type="molecule type" value="Genomic_DNA"/>
</dbReference>
<keyword evidence="2" id="KW-1185">Reference proteome</keyword>
<dbReference type="Proteomes" id="UP000186666">
    <property type="component" value="Unassembled WGS sequence"/>
</dbReference>
<proteinExistence type="predicted"/>
<gene>
    <name evidence="1" type="ORF">SAMN05421578_1624</name>
</gene>
<comment type="caution">
    <text evidence="1">The sequence shown here is derived from an EMBL/GenBank/DDBJ whole genome shotgun (WGS) entry which is preliminary data.</text>
</comment>
<evidence type="ECO:0008006" key="3">
    <source>
        <dbReference type="Google" id="ProtNLM"/>
    </source>
</evidence>
<name>A0ABY1KF62_9BACL</name>
<organism evidence="1 2">
    <name type="scientific">Paenibacillus macquariensis</name>
    <dbReference type="NCBI Taxonomy" id="948756"/>
    <lineage>
        <taxon>Bacteria</taxon>
        <taxon>Bacillati</taxon>
        <taxon>Bacillota</taxon>
        <taxon>Bacilli</taxon>
        <taxon>Bacillales</taxon>
        <taxon>Paenibacillaceae</taxon>
        <taxon>Paenibacillus</taxon>
    </lineage>
</organism>
<reference evidence="1 2" key="1">
    <citation type="submission" date="2017-01" db="EMBL/GenBank/DDBJ databases">
        <authorList>
            <person name="Varghese N."/>
            <person name="Submissions S."/>
        </authorList>
    </citation>
    <scope>NUCLEOTIDE SEQUENCE [LARGE SCALE GENOMIC DNA]</scope>
    <source>
        <strain evidence="1 2">ATCC 23464</strain>
    </source>
</reference>